<gene>
    <name evidence="1" type="ORF">rCG_63486</name>
</gene>
<sequence length="37" mass="4308">MSTYLLLYNFRVKDSVWHLIDRVSIQNPSEAPWSGAL</sequence>
<name>A6HI22_RAT</name>
<evidence type="ECO:0000313" key="1">
    <source>
        <dbReference type="EMBL" id="EDM05677.1"/>
    </source>
</evidence>
<dbReference type="AlphaFoldDB" id="A6HI22"/>
<reference evidence="1 2" key="1">
    <citation type="submission" date="2005-07" db="EMBL/GenBank/DDBJ databases">
        <authorList>
            <person name="Mural R.J."/>
            <person name="Li P.W."/>
            <person name="Adams M.D."/>
            <person name="Amanatides P.G."/>
            <person name="Baden-Tillson H."/>
            <person name="Barnstead M."/>
            <person name="Chin S.H."/>
            <person name="Dew I."/>
            <person name="Evans C.A."/>
            <person name="Ferriera S."/>
            <person name="Flanigan M."/>
            <person name="Fosler C."/>
            <person name="Glodek A."/>
            <person name="Gu Z."/>
            <person name="Holt R.A."/>
            <person name="Jennings D."/>
            <person name="Kraft C.L."/>
            <person name="Lu F."/>
            <person name="Nguyen T."/>
            <person name="Nusskern D.R."/>
            <person name="Pfannkoch C.M."/>
            <person name="Sitter C."/>
            <person name="Sutton G.G."/>
            <person name="Venter J.C."/>
            <person name="Wang Z."/>
            <person name="Woodage T."/>
            <person name="Zheng X.H."/>
            <person name="Zhong F."/>
        </authorList>
    </citation>
    <scope>NUCLEOTIDE SEQUENCE [LARGE SCALE GENOMIC DNA]</scope>
    <source>
        <strain>BN</strain>
        <strain evidence="2">Sprague-Dawley</strain>
    </source>
</reference>
<organism evidence="1 2">
    <name type="scientific">Rattus norvegicus</name>
    <name type="common">Rat</name>
    <dbReference type="NCBI Taxonomy" id="10116"/>
    <lineage>
        <taxon>Eukaryota</taxon>
        <taxon>Metazoa</taxon>
        <taxon>Chordata</taxon>
        <taxon>Craniata</taxon>
        <taxon>Vertebrata</taxon>
        <taxon>Euteleostomi</taxon>
        <taxon>Mammalia</taxon>
        <taxon>Eutheria</taxon>
        <taxon>Euarchontoglires</taxon>
        <taxon>Glires</taxon>
        <taxon>Rodentia</taxon>
        <taxon>Myomorpha</taxon>
        <taxon>Muroidea</taxon>
        <taxon>Muridae</taxon>
        <taxon>Murinae</taxon>
        <taxon>Rattus</taxon>
    </lineage>
</organism>
<dbReference type="EMBL" id="CH473948">
    <property type="protein sequence ID" value="EDM05677.1"/>
    <property type="molecule type" value="Genomic_DNA"/>
</dbReference>
<proteinExistence type="predicted"/>
<evidence type="ECO:0000313" key="2">
    <source>
        <dbReference type="Proteomes" id="UP000234681"/>
    </source>
</evidence>
<dbReference type="Proteomes" id="UP000234681">
    <property type="component" value="Chromosome 10"/>
</dbReference>
<accession>A6HI22</accession>
<protein>
    <submittedName>
        <fullName evidence="1">RCG63486</fullName>
    </submittedName>
</protein>